<dbReference type="AlphaFoldDB" id="Q2IUD9"/>
<evidence type="ECO:0000259" key="2">
    <source>
        <dbReference type="Pfam" id="PF21818"/>
    </source>
</evidence>
<feature type="domain" description="GIY-YIG" evidence="3">
    <location>
        <begin position="145"/>
        <end position="371"/>
    </location>
</feature>
<dbReference type="eggNOG" id="ENOG5031QVI">
    <property type="taxonomic scope" value="Bacteria"/>
</dbReference>
<evidence type="ECO:0000313" key="5">
    <source>
        <dbReference type="Proteomes" id="UP000008809"/>
    </source>
</evidence>
<protein>
    <submittedName>
        <fullName evidence="4">Uncharacterized protein</fullName>
    </submittedName>
</protein>
<evidence type="ECO:0000256" key="1">
    <source>
        <dbReference type="SAM" id="MobiDB-lite"/>
    </source>
</evidence>
<dbReference type="Pfam" id="PF26468">
    <property type="entry name" value="GIY_YIG_3"/>
    <property type="match status" value="1"/>
</dbReference>
<dbReference type="InterPro" id="IPR049251">
    <property type="entry name" value="DUF6884"/>
</dbReference>
<feature type="region of interest" description="Disordered" evidence="1">
    <location>
        <begin position="381"/>
        <end position="409"/>
    </location>
</feature>
<evidence type="ECO:0000259" key="3">
    <source>
        <dbReference type="Pfam" id="PF26468"/>
    </source>
</evidence>
<feature type="compositionally biased region" description="Polar residues" evidence="1">
    <location>
        <begin position="392"/>
        <end position="403"/>
    </location>
</feature>
<organism evidence="4 5">
    <name type="scientific">Rhodopseudomonas palustris (strain HaA2)</name>
    <dbReference type="NCBI Taxonomy" id="316058"/>
    <lineage>
        <taxon>Bacteria</taxon>
        <taxon>Pseudomonadati</taxon>
        <taxon>Pseudomonadota</taxon>
        <taxon>Alphaproteobacteria</taxon>
        <taxon>Hyphomicrobiales</taxon>
        <taxon>Nitrobacteraceae</taxon>
        <taxon>Rhodopseudomonas</taxon>
    </lineage>
</organism>
<dbReference type="STRING" id="316058.RPB_3475"/>
<reference evidence="4 5" key="1">
    <citation type="submission" date="2006-01" db="EMBL/GenBank/DDBJ databases">
        <title>Complete sequence of Rhodopseudomonas palustris HaA2.</title>
        <authorList>
            <consortium name="US DOE Joint Genome Institute"/>
            <person name="Copeland A."/>
            <person name="Lucas S."/>
            <person name="Lapidus A."/>
            <person name="Barry K."/>
            <person name="Detter J.C."/>
            <person name="Glavina T."/>
            <person name="Hammon N."/>
            <person name="Israni S."/>
            <person name="Pitluck S."/>
            <person name="Chain P."/>
            <person name="Malfatti S."/>
            <person name="Shin M."/>
            <person name="Vergez L."/>
            <person name="Schmutz J."/>
            <person name="Larimer F."/>
            <person name="Land M."/>
            <person name="Hauser L."/>
            <person name="Pelletier D.A."/>
            <person name="Kyrpides N."/>
            <person name="Anderson I."/>
            <person name="Oda Y."/>
            <person name="Harwood C.S."/>
            <person name="Richardson P."/>
        </authorList>
    </citation>
    <scope>NUCLEOTIDE SEQUENCE [LARGE SCALE GENOMIC DNA]</scope>
    <source>
        <strain evidence="4 5">HaA2</strain>
    </source>
</reference>
<dbReference type="Proteomes" id="UP000008809">
    <property type="component" value="Chromosome"/>
</dbReference>
<dbReference type="HOGENOM" id="CLU_682862_0_0_5"/>
<keyword evidence="5" id="KW-1185">Reference proteome</keyword>
<evidence type="ECO:0000313" key="4">
    <source>
        <dbReference type="EMBL" id="ABD08171.1"/>
    </source>
</evidence>
<feature type="domain" description="DUF6884" evidence="2">
    <location>
        <begin position="4"/>
        <end position="135"/>
    </location>
</feature>
<dbReference type="EMBL" id="CP000250">
    <property type="protein sequence ID" value="ABD08171.1"/>
    <property type="molecule type" value="Genomic_DNA"/>
</dbReference>
<dbReference type="KEGG" id="rpb:RPB_3475"/>
<dbReference type="RefSeq" id="WP_011442355.1">
    <property type="nucleotide sequence ID" value="NC_007778.1"/>
</dbReference>
<dbReference type="InterPro" id="IPR058782">
    <property type="entry name" value="GIY_YIG_3"/>
</dbReference>
<dbReference type="Pfam" id="PF21818">
    <property type="entry name" value="DUF6884"/>
    <property type="match status" value="1"/>
</dbReference>
<accession>Q2IUD9</accession>
<sequence>MSTIGLIACSKTKRTTGAPAALLYSSALFKKSLLYSLTNTDRTYILSAKHGLLDLNTYTQPYEQTLKSLDQHAKNIWADRVRLQLSEVIKQRDLVLVLAGREYHSGLLPFFARTGCRIDFPLGTRSFGNRLKYLSSANDEASLADSFRQFYKIMHELYVAQGGGRLLADCTGRQGWPDRGVYFFLENNEANAASLFPRRMPRIVRVGTHAVSSGSKTTLWDRLSTHRGALSGGGSHRSSIFRLHVGRTLLTSQPEFGNLKSWGVGQVASKEIRTTESALEAEVSKTLGTMRVLWLDIGDEPAVDSDRAFVEQSSIGLLSRFNVLTPQAPDEWLGRQSHDYRIFLSGLWNLNYTFRRPHREFLTVLRRYVDITLQRESPTHTSIAPQGWASEQKPTVSSTQLNLFANDKN</sequence>
<name>Q2IUD9_RHOP2</name>
<proteinExistence type="predicted"/>
<gene>
    <name evidence="4" type="ordered locus">RPB_3475</name>
</gene>